<comment type="caution">
    <text evidence="1">The sequence shown here is derived from an EMBL/GenBank/DDBJ whole genome shotgun (WGS) entry which is preliminary data.</text>
</comment>
<proteinExistence type="predicted"/>
<gene>
    <name evidence="1" type="ORF">OWV82_015514</name>
</gene>
<sequence length="410" mass="47553">MKNINDHQQHPKSFISAFFYNLQIHLPNLFSSFLLFACGLALGVPLSFHLNNMYFTFQLNQQQQLQQQLSTPSSSPPIPPASSPTSYIIISNQTRMGTGIELREYLKLPQNAMHDMKEEELLWRASMVPRIHEYPFKRVPKVAFLFLTRGAVSLAPLWEKFFHGHEGLYSIYVHSSPSFNGTVPETSVFYGRRIPSKEVQWGKFSMLEAERRLLANALLDISNQRFVLLSESCIPLFNFSTIYNYVTNSTKTFIEAYDLPGPVGRGRYNHRMKPLIRAEQWRKGSQWFEMDRALAIEVVSDKKYFSTFKRYCKSSCYGDEHYLPTLVSIKFWKRNSNKSLTWVDWSKGGPHPARFQRTAVTVELLKKLRSGGKCEYNGKKTSICFLFARKFMPDALNRLLRFAPKVMKFN</sequence>
<keyword evidence="2" id="KW-1185">Reference proteome</keyword>
<dbReference type="Proteomes" id="UP001164539">
    <property type="component" value="Chromosome 8"/>
</dbReference>
<evidence type="ECO:0000313" key="1">
    <source>
        <dbReference type="EMBL" id="KAJ4713419.1"/>
    </source>
</evidence>
<protein>
    <submittedName>
        <fullName evidence="1">Core-2/I-branching beta-1,6-N-acetylglucosaminyltransferase family protein</fullName>
    </submittedName>
</protein>
<reference evidence="1 2" key="1">
    <citation type="journal article" date="2023" name="Science">
        <title>Complex scaffold remodeling in plant triterpene biosynthesis.</title>
        <authorList>
            <person name="De La Pena R."/>
            <person name="Hodgson H."/>
            <person name="Liu J.C."/>
            <person name="Stephenson M.J."/>
            <person name="Martin A.C."/>
            <person name="Owen C."/>
            <person name="Harkess A."/>
            <person name="Leebens-Mack J."/>
            <person name="Jimenez L.E."/>
            <person name="Osbourn A."/>
            <person name="Sattely E.S."/>
        </authorList>
    </citation>
    <scope>NUCLEOTIDE SEQUENCE [LARGE SCALE GENOMIC DNA]</scope>
    <source>
        <strain evidence="2">cv. JPN11</strain>
        <tissue evidence="1">Leaf</tissue>
    </source>
</reference>
<organism evidence="1 2">
    <name type="scientific">Melia azedarach</name>
    <name type="common">Chinaberry tree</name>
    <dbReference type="NCBI Taxonomy" id="155640"/>
    <lineage>
        <taxon>Eukaryota</taxon>
        <taxon>Viridiplantae</taxon>
        <taxon>Streptophyta</taxon>
        <taxon>Embryophyta</taxon>
        <taxon>Tracheophyta</taxon>
        <taxon>Spermatophyta</taxon>
        <taxon>Magnoliopsida</taxon>
        <taxon>eudicotyledons</taxon>
        <taxon>Gunneridae</taxon>
        <taxon>Pentapetalae</taxon>
        <taxon>rosids</taxon>
        <taxon>malvids</taxon>
        <taxon>Sapindales</taxon>
        <taxon>Meliaceae</taxon>
        <taxon>Melia</taxon>
    </lineage>
</organism>
<accession>A0ACC1XRP3</accession>
<dbReference type="EMBL" id="CM051401">
    <property type="protein sequence ID" value="KAJ4713419.1"/>
    <property type="molecule type" value="Genomic_DNA"/>
</dbReference>
<evidence type="ECO:0000313" key="2">
    <source>
        <dbReference type="Proteomes" id="UP001164539"/>
    </source>
</evidence>
<name>A0ACC1XRP3_MELAZ</name>